<dbReference type="Proteomes" id="UP000632849">
    <property type="component" value="Unassembled WGS sequence"/>
</dbReference>
<keyword evidence="1" id="KW-0812">Transmembrane</keyword>
<reference evidence="2" key="1">
    <citation type="journal article" date="2014" name="Int. J. Syst. Evol. Microbiol.">
        <title>Complete genome sequence of Corynebacterium casei LMG S-19264T (=DSM 44701T), isolated from a smear-ripened cheese.</title>
        <authorList>
            <consortium name="US DOE Joint Genome Institute (JGI-PGF)"/>
            <person name="Walter F."/>
            <person name="Albersmeier A."/>
            <person name="Kalinowski J."/>
            <person name="Ruckert C."/>
        </authorList>
    </citation>
    <scope>NUCLEOTIDE SEQUENCE</scope>
    <source>
        <strain evidence="2">JCM 4122</strain>
    </source>
</reference>
<feature type="transmembrane region" description="Helical" evidence="1">
    <location>
        <begin position="39"/>
        <end position="60"/>
    </location>
</feature>
<comment type="caution">
    <text evidence="2">The sequence shown here is derived from an EMBL/GenBank/DDBJ whole genome shotgun (WGS) entry which is preliminary data.</text>
</comment>
<feature type="transmembrane region" description="Helical" evidence="1">
    <location>
        <begin position="172"/>
        <end position="192"/>
    </location>
</feature>
<dbReference type="EMBL" id="BNBE01000001">
    <property type="protein sequence ID" value="GHG00610.1"/>
    <property type="molecule type" value="Genomic_DNA"/>
</dbReference>
<keyword evidence="1" id="KW-1133">Transmembrane helix</keyword>
<evidence type="ECO:0008006" key="4">
    <source>
        <dbReference type="Google" id="ProtNLM"/>
    </source>
</evidence>
<evidence type="ECO:0000256" key="1">
    <source>
        <dbReference type="SAM" id="Phobius"/>
    </source>
</evidence>
<keyword evidence="3" id="KW-1185">Reference proteome</keyword>
<keyword evidence="1" id="KW-0472">Membrane</keyword>
<evidence type="ECO:0000313" key="3">
    <source>
        <dbReference type="Proteomes" id="UP000632849"/>
    </source>
</evidence>
<sequence length="200" mass="20855">MGKGRVFGHVGAVAVPLGAGVLLHLWGTWSMRSAQGVPTALAVLVGLVLAGLAAAAHDVLFREGGSVLALVLLLAGLGAVWIEARDARVRPETVRCVVVGKVRVTDHPTFGEGAPDAKRLYHHTLDCPGGRPKDFAWEERLGEAGKPVEIAYDPAGRMDPVPASENVARGSLAVPAVLLLLSTALSVAALAAEGTERRVW</sequence>
<evidence type="ECO:0000313" key="2">
    <source>
        <dbReference type="EMBL" id="GHG00610.1"/>
    </source>
</evidence>
<feature type="transmembrane region" description="Helical" evidence="1">
    <location>
        <begin position="66"/>
        <end position="82"/>
    </location>
</feature>
<accession>A0A919BP77</accession>
<proteinExistence type="predicted"/>
<dbReference type="RefSeq" id="WP_190041958.1">
    <property type="nucleotide sequence ID" value="NZ_BNBE01000001.1"/>
</dbReference>
<dbReference type="AlphaFoldDB" id="A0A919BP77"/>
<gene>
    <name evidence="2" type="ORF">GCM10017667_34820</name>
</gene>
<reference evidence="2" key="2">
    <citation type="submission" date="2020-09" db="EMBL/GenBank/DDBJ databases">
        <authorList>
            <person name="Sun Q."/>
            <person name="Ohkuma M."/>
        </authorList>
    </citation>
    <scope>NUCLEOTIDE SEQUENCE</scope>
    <source>
        <strain evidence="2">JCM 4122</strain>
    </source>
</reference>
<protein>
    <recommendedName>
        <fullName evidence="4">DUF3592 domain-containing protein</fullName>
    </recommendedName>
</protein>
<feature type="transmembrane region" description="Helical" evidence="1">
    <location>
        <begin position="6"/>
        <end position="27"/>
    </location>
</feature>
<organism evidence="2 3">
    <name type="scientific">Streptomyces filamentosus</name>
    <name type="common">Streptomyces roseosporus</name>
    <dbReference type="NCBI Taxonomy" id="67294"/>
    <lineage>
        <taxon>Bacteria</taxon>
        <taxon>Bacillati</taxon>
        <taxon>Actinomycetota</taxon>
        <taxon>Actinomycetes</taxon>
        <taxon>Kitasatosporales</taxon>
        <taxon>Streptomycetaceae</taxon>
        <taxon>Streptomyces</taxon>
    </lineage>
</organism>
<name>A0A919BP77_STRFL</name>